<dbReference type="PANTHER" id="PTHR38649:SF1">
    <property type="entry name" value="SPERMATOGENESIS-ASSOCIATED PROTEIN 33"/>
    <property type="match status" value="1"/>
</dbReference>
<dbReference type="InterPro" id="IPR027930">
    <property type="entry name" value="DUF4609"/>
</dbReference>
<keyword evidence="2" id="KW-1185">Reference proteome</keyword>
<feature type="compositionally biased region" description="Low complexity" evidence="1">
    <location>
        <begin position="33"/>
        <end position="43"/>
    </location>
</feature>
<feature type="region of interest" description="Disordered" evidence="1">
    <location>
        <begin position="68"/>
        <end position="123"/>
    </location>
</feature>
<evidence type="ECO:0000313" key="3">
    <source>
        <dbReference type="RefSeq" id="XP_008561767.1"/>
    </source>
</evidence>
<dbReference type="Proteomes" id="UP000694923">
    <property type="component" value="Unplaced"/>
</dbReference>
<reference evidence="3" key="1">
    <citation type="submission" date="2025-08" db="UniProtKB">
        <authorList>
            <consortium name="RefSeq"/>
        </authorList>
    </citation>
    <scope>IDENTIFICATION</scope>
</reference>
<evidence type="ECO:0000256" key="1">
    <source>
        <dbReference type="SAM" id="MobiDB-lite"/>
    </source>
</evidence>
<gene>
    <name evidence="3" type="primary">SPATA33</name>
</gene>
<dbReference type="RefSeq" id="XP_008561767.1">
    <property type="nucleotide sequence ID" value="XM_008563545.1"/>
</dbReference>
<feature type="region of interest" description="Disordered" evidence="1">
    <location>
        <begin position="162"/>
        <end position="207"/>
    </location>
</feature>
<evidence type="ECO:0000313" key="2">
    <source>
        <dbReference type="Proteomes" id="UP000694923"/>
    </source>
</evidence>
<dbReference type="PANTHER" id="PTHR38649">
    <property type="entry name" value="SPERMATOGENESIS-ASSOCIATED PROTEIN 33"/>
    <property type="match status" value="1"/>
</dbReference>
<name>A0ABM0Q076_GALVR</name>
<dbReference type="GeneID" id="103581792"/>
<accession>A0ABM0Q076</accession>
<feature type="compositionally biased region" description="Basic residues" evidence="1">
    <location>
        <begin position="1"/>
        <end position="10"/>
    </location>
</feature>
<sequence>MVVRRRRPSERRRGRESRAASGSSSDRTHQLRPRGLPGRHPLPVARPLSREVVAVATRAAPAFVSQRWPRGAGAAAGAPMGLCKSKAKPRRGEERKRAPAPTVPKCEERPTEEPADCPHPGAETAGPRCFLLLEKPDAQQKSSKKSVPEIIITQASNETLVTYSSTGSKEQRTIREQAEWGPYHRHRKPSTVDAYSLDIKESTSAPE</sequence>
<dbReference type="Pfam" id="PF15382">
    <property type="entry name" value="DUF4609"/>
    <property type="match status" value="1"/>
</dbReference>
<proteinExistence type="predicted"/>
<protein>
    <submittedName>
        <fullName evidence="3">Spermatogenesis-associated protein 33</fullName>
    </submittedName>
</protein>
<organism evidence="2 3">
    <name type="scientific">Galeopterus variegatus</name>
    <name type="common">Malayan flying lemur</name>
    <name type="synonym">Cynocephalus variegatus</name>
    <dbReference type="NCBI Taxonomy" id="482537"/>
    <lineage>
        <taxon>Eukaryota</taxon>
        <taxon>Metazoa</taxon>
        <taxon>Chordata</taxon>
        <taxon>Craniata</taxon>
        <taxon>Vertebrata</taxon>
        <taxon>Euteleostomi</taxon>
        <taxon>Mammalia</taxon>
        <taxon>Eutheria</taxon>
        <taxon>Euarchontoglires</taxon>
        <taxon>Dermoptera</taxon>
        <taxon>Cynocephalidae</taxon>
        <taxon>Galeopterus</taxon>
    </lineage>
</organism>
<feature type="compositionally biased region" description="Basic and acidic residues" evidence="1">
    <location>
        <begin position="169"/>
        <end position="178"/>
    </location>
</feature>
<feature type="region of interest" description="Disordered" evidence="1">
    <location>
        <begin position="1"/>
        <end position="46"/>
    </location>
</feature>